<dbReference type="Proteomes" id="UP000636709">
    <property type="component" value="Unassembled WGS sequence"/>
</dbReference>
<proteinExistence type="predicted"/>
<evidence type="ECO:0000313" key="1">
    <source>
        <dbReference type="EMBL" id="KAF8672874.1"/>
    </source>
</evidence>
<sequence length="187" mass="20651">MSSGYLELDMDLERAKVLKKEEQIQHIKSLVPEFSVGGGDVRVPERWLIELGIGWVLHLPLADAAASAGELGQTYDALMTWIRALAQVVEIIGYTEPLFPEQAVSQLSNTFEEEEQALVLGQLQFARFFQEAMFKMLPFVDRIVGEALVASNGMETPYENLSTLLGVHGALSKALPQIHLASSLPQI</sequence>
<evidence type="ECO:0000313" key="2">
    <source>
        <dbReference type="Proteomes" id="UP000636709"/>
    </source>
</evidence>
<protein>
    <submittedName>
        <fullName evidence="1">Uncharacterized protein</fullName>
    </submittedName>
</protein>
<dbReference type="EMBL" id="JACEFO010002216">
    <property type="protein sequence ID" value="KAF8672874.1"/>
    <property type="molecule type" value="Genomic_DNA"/>
</dbReference>
<dbReference type="AlphaFoldDB" id="A0A835AU85"/>
<reference evidence="1" key="1">
    <citation type="submission" date="2020-07" db="EMBL/GenBank/DDBJ databases">
        <title>Genome sequence and genetic diversity analysis of an under-domesticated orphan crop, white fonio (Digitaria exilis).</title>
        <authorList>
            <person name="Bennetzen J.L."/>
            <person name="Chen S."/>
            <person name="Ma X."/>
            <person name="Wang X."/>
            <person name="Yssel A.E.J."/>
            <person name="Chaluvadi S.R."/>
            <person name="Johnson M."/>
            <person name="Gangashetty P."/>
            <person name="Hamidou F."/>
            <person name="Sanogo M.D."/>
            <person name="Zwaenepoel A."/>
            <person name="Wallace J."/>
            <person name="Van De Peer Y."/>
            <person name="Van Deynze A."/>
        </authorList>
    </citation>
    <scope>NUCLEOTIDE SEQUENCE</scope>
    <source>
        <tissue evidence="1">Leaves</tissue>
    </source>
</reference>
<accession>A0A835AU85</accession>
<name>A0A835AU85_9POAL</name>
<keyword evidence="2" id="KW-1185">Reference proteome</keyword>
<dbReference type="OrthoDB" id="716634at2759"/>
<comment type="caution">
    <text evidence="1">The sequence shown here is derived from an EMBL/GenBank/DDBJ whole genome shotgun (WGS) entry which is preliminary data.</text>
</comment>
<organism evidence="1 2">
    <name type="scientific">Digitaria exilis</name>
    <dbReference type="NCBI Taxonomy" id="1010633"/>
    <lineage>
        <taxon>Eukaryota</taxon>
        <taxon>Viridiplantae</taxon>
        <taxon>Streptophyta</taxon>
        <taxon>Embryophyta</taxon>
        <taxon>Tracheophyta</taxon>
        <taxon>Spermatophyta</taxon>
        <taxon>Magnoliopsida</taxon>
        <taxon>Liliopsida</taxon>
        <taxon>Poales</taxon>
        <taxon>Poaceae</taxon>
        <taxon>PACMAD clade</taxon>
        <taxon>Panicoideae</taxon>
        <taxon>Panicodae</taxon>
        <taxon>Paniceae</taxon>
        <taxon>Anthephorinae</taxon>
        <taxon>Digitaria</taxon>
    </lineage>
</organism>
<gene>
    <name evidence="1" type="ORF">HU200_049212</name>
</gene>